<dbReference type="PANTHER" id="PTHR42718:SF46">
    <property type="entry name" value="BLR6921 PROTEIN"/>
    <property type="match status" value="1"/>
</dbReference>
<evidence type="ECO:0000259" key="8">
    <source>
        <dbReference type="PROSITE" id="PS50850"/>
    </source>
</evidence>
<evidence type="ECO:0000256" key="1">
    <source>
        <dbReference type="ARBA" id="ARBA00004651"/>
    </source>
</evidence>
<evidence type="ECO:0000256" key="2">
    <source>
        <dbReference type="ARBA" id="ARBA00022448"/>
    </source>
</evidence>
<dbReference type="InterPro" id="IPR020846">
    <property type="entry name" value="MFS_dom"/>
</dbReference>
<dbReference type="GO" id="GO:0005886">
    <property type="term" value="C:plasma membrane"/>
    <property type="evidence" value="ECO:0007669"/>
    <property type="project" value="UniProtKB-SubCell"/>
</dbReference>
<dbReference type="Pfam" id="PF07690">
    <property type="entry name" value="MFS_1"/>
    <property type="match status" value="2"/>
</dbReference>
<keyword evidence="6 7" id="KW-0472">Membrane</keyword>
<evidence type="ECO:0000256" key="7">
    <source>
        <dbReference type="SAM" id="Phobius"/>
    </source>
</evidence>
<evidence type="ECO:0000256" key="4">
    <source>
        <dbReference type="ARBA" id="ARBA00022692"/>
    </source>
</evidence>
<accession>A0A9Q9MFG4</accession>
<evidence type="ECO:0000256" key="6">
    <source>
        <dbReference type="ARBA" id="ARBA00023136"/>
    </source>
</evidence>
<dbReference type="KEGG" id="daur:Daura_38850"/>
<dbReference type="OrthoDB" id="4325372at2"/>
<dbReference type="SUPFAM" id="SSF103473">
    <property type="entry name" value="MFS general substrate transporter"/>
    <property type="match status" value="2"/>
</dbReference>
<dbReference type="CDD" id="cd17321">
    <property type="entry name" value="MFS_MMR_MDR_like"/>
    <property type="match status" value="1"/>
</dbReference>
<reference evidence="9" key="1">
    <citation type="submission" date="2021-04" db="EMBL/GenBank/DDBJ databases">
        <title>Dactylosporangium aurantiacum NRRL B-8018 full assembly.</title>
        <authorList>
            <person name="Hartkoorn R.C."/>
            <person name="Beaudoing E."/>
            <person name="Hot D."/>
        </authorList>
    </citation>
    <scope>NUCLEOTIDE SEQUENCE</scope>
    <source>
        <strain evidence="9">NRRL B-8018</strain>
    </source>
</reference>
<evidence type="ECO:0000313" key="9">
    <source>
        <dbReference type="EMBL" id="UWZ52555.1"/>
    </source>
</evidence>
<feature type="transmembrane region" description="Helical" evidence="7">
    <location>
        <begin position="387"/>
        <end position="405"/>
    </location>
</feature>
<keyword evidence="2" id="KW-0813">Transport</keyword>
<proteinExistence type="predicted"/>
<protein>
    <submittedName>
        <fullName evidence="9">MFS transporter</fullName>
    </submittedName>
</protein>
<sequence>MPLLLLSLAQFLLALDYSIVYVALPGIAADLDLDLAAAQWVVSAYAVPFAGFLLVGGRLADRAGAGRLFVAAAAGFGVASVAGGLAASGGVLLGARFAQGVAAALLQPAILGLLGTMFPARSRALSVWGAVGASGLAAGVVLGGVLTRVSWRWTFLVNVPVTVLCAAGGLLWLRDRAVHGARVPLTGSLLGTGAALGAVLGLTLGGTAGWTAPATLATLLATAASATGFVTHERRAATPLIEPALRGIRSLRVGVAATALYMASVGAEFYVVTLLLQSARGYSPLRAGLAFLPLAALVTVGSAVTGRAVRRFGSPAVLSAGFALAAAGLGWLALAAGAPYATGLLPGLLVSGFAHGMVYTAMFVLGGRDVPPPHQSSAGALLTTSQYLSGAVTVAVLTLVLAAGFGFGALFAATAAAALTGAAVTAGRGLLDQKCRTRLVERFQHSSEDPPPHPARADAQA</sequence>
<comment type="subcellular location">
    <subcellularLocation>
        <location evidence="1">Cell membrane</location>
        <topology evidence="1">Multi-pass membrane protein</topology>
    </subcellularLocation>
</comment>
<feature type="transmembrane region" description="Helical" evidence="7">
    <location>
        <begin position="185"/>
        <end position="204"/>
    </location>
</feature>
<dbReference type="Proteomes" id="UP001058003">
    <property type="component" value="Chromosome"/>
</dbReference>
<dbReference type="InterPro" id="IPR011701">
    <property type="entry name" value="MFS"/>
</dbReference>
<dbReference type="RefSeq" id="WP_063745687.1">
    <property type="nucleotide sequence ID" value="NZ_CP073767.1"/>
</dbReference>
<dbReference type="PROSITE" id="PS50850">
    <property type="entry name" value="MFS"/>
    <property type="match status" value="1"/>
</dbReference>
<feature type="domain" description="Major facilitator superfamily (MFS) profile" evidence="8">
    <location>
        <begin position="2"/>
        <end position="433"/>
    </location>
</feature>
<feature type="transmembrane region" description="Helical" evidence="7">
    <location>
        <begin position="97"/>
        <end position="118"/>
    </location>
</feature>
<keyword evidence="3" id="KW-1003">Cell membrane</keyword>
<feature type="transmembrane region" description="Helical" evidence="7">
    <location>
        <begin position="411"/>
        <end position="431"/>
    </location>
</feature>
<feature type="transmembrane region" description="Helical" evidence="7">
    <location>
        <begin position="153"/>
        <end position="173"/>
    </location>
</feature>
<name>A0A9Q9MFG4_9ACTN</name>
<gene>
    <name evidence="9" type="ORF">Daura_38850</name>
</gene>
<feature type="transmembrane region" description="Helical" evidence="7">
    <location>
        <begin position="285"/>
        <end position="304"/>
    </location>
</feature>
<dbReference type="Gene3D" id="1.20.1250.20">
    <property type="entry name" value="MFS general substrate transporter like domains"/>
    <property type="match status" value="1"/>
</dbReference>
<dbReference type="EMBL" id="CP073767">
    <property type="protein sequence ID" value="UWZ52555.1"/>
    <property type="molecule type" value="Genomic_DNA"/>
</dbReference>
<feature type="transmembrane region" description="Helical" evidence="7">
    <location>
        <begin position="344"/>
        <end position="366"/>
    </location>
</feature>
<dbReference type="PANTHER" id="PTHR42718">
    <property type="entry name" value="MAJOR FACILITATOR SUPERFAMILY MULTIDRUG TRANSPORTER MFSC"/>
    <property type="match status" value="1"/>
</dbReference>
<dbReference type="AlphaFoldDB" id="A0A9Q9MFG4"/>
<keyword evidence="5 7" id="KW-1133">Transmembrane helix</keyword>
<dbReference type="InterPro" id="IPR036259">
    <property type="entry name" value="MFS_trans_sf"/>
</dbReference>
<feature type="transmembrane region" description="Helical" evidence="7">
    <location>
        <begin position="35"/>
        <end position="56"/>
    </location>
</feature>
<evidence type="ECO:0000313" key="10">
    <source>
        <dbReference type="Proteomes" id="UP001058003"/>
    </source>
</evidence>
<organism evidence="9 10">
    <name type="scientific">Dactylosporangium aurantiacum</name>
    <dbReference type="NCBI Taxonomy" id="35754"/>
    <lineage>
        <taxon>Bacteria</taxon>
        <taxon>Bacillati</taxon>
        <taxon>Actinomycetota</taxon>
        <taxon>Actinomycetes</taxon>
        <taxon>Micromonosporales</taxon>
        <taxon>Micromonosporaceae</taxon>
        <taxon>Dactylosporangium</taxon>
    </lineage>
</organism>
<evidence type="ECO:0000256" key="5">
    <source>
        <dbReference type="ARBA" id="ARBA00022989"/>
    </source>
</evidence>
<feature type="transmembrane region" description="Helical" evidence="7">
    <location>
        <begin position="316"/>
        <end position="338"/>
    </location>
</feature>
<feature type="transmembrane region" description="Helical" evidence="7">
    <location>
        <begin position="125"/>
        <end position="147"/>
    </location>
</feature>
<keyword evidence="10" id="KW-1185">Reference proteome</keyword>
<feature type="transmembrane region" description="Helical" evidence="7">
    <location>
        <begin position="68"/>
        <end position="91"/>
    </location>
</feature>
<dbReference type="GO" id="GO:0022857">
    <property type="term" value="F:transmembrane transporter activity"/>
    <property type="evidence" value="ECO:0007669"/>
    <property type="project" value="InterPro"/>
</dbReference>
<feature type="transmembrane region" description="Helical" evidence="7">
    <location>
        <begin position="210"/>
        <end position="230"/>
    </location>
</feature>
<evidence type="ECO:0000256" key="3">
    <source>
        <dbReference type="ARBA" id="ARBA00022475"/>
    </source>
</evidence>
<feature type="transmembrane region" description="Helical" evidence="7">
    <location>
        <begin position="251"/>
        <end position="273"/>
    </location>
</feature>
<keyword evidence="4 7" id="KW-0812">Transmembrane</keyword>
<dbReference type="Gene3D" id="1.20.1720.10">
    <property type="entry name" value="Multidrug resistance protein D"/>
    <property type="match status" value="1"/>
</dbReference>